<gene>
    <name evidence="6" type="ORF">SAMN05421811_111117</name>
</gene>
<evidence type="ECO:0000256" key="2">
    <source>
        <dbReference type="ARBA" id="ARBA00023015"/>
    </source>
</evidence>
<dbReference type="STRING" id="568860.SAMN05421811_111117"/>
<evidence type="ECO:0000256" key="3">
    <source>
        <dbReference type="ARBA" id="ARBA00023125"/>
    </source>
</evidence>
<reference evidence="6 7" key="1">
    <citation type="submission" date="2016-10" db="EMBL/GenBank/DDBJ databases">
        <authorList>
            <person name="de Groot N.N."/>
        </authorList>
    </citation>
    <scope>NUCLEOTIDE SEQUENCE [LARGE SCALE GENOMIC DNA]</scope>
    <source>
        <strain evidence="6 7">CGMCC 4.5598</strain>
    </source>
</reference>
<dbReference type="Pfam" id="PF00126">
    <property type="entry name" value="HTH_1"/>
    <property type="match status" value="1"/>
</dbReference>
<name>A0A1I0L1U7_9ACTN</name>
<dbReference type="GO" id="GO:0032993">
    <property type="term" value="C:protein-DNA complex"/>
    <property type="evidence" value="ECO:0007669"/>
    <property type="project" value="TreeGrafter"/>
</dbReference>
<proteinExistence type="inferred from homology"/>
<dbReference type="EMBL" id="FOHX01000011">
    <property type="protein sequence ID" value="SEU33074.1"/>
    <property type="molecule type" value="Genomic_DNA"/>
</dbReference>
<dbReference type="GO" id="GO:0003677">
    <property type="term" value="F:DNA binding"/>
    <property type="evidence" value="ECO:0007669"/>
    <property type="project" value="UniProtKB-KW"/>
</dbReference>
<dbReference type="OrthoDB" id="4131546at2"/>
<organism evidence="6 7">
    <name type="scientific">Nonomuraea wenchangensis</name>
    <dbReference type="NCBI Taxonomy" id="568860"/>
    <lineage>
        <taxon>Bacteria</taxon>
        <taxon>Bacillati</taxon>
        <taxon>Actinomycetota</taxon>
        <taxon>Actinomycetes</taxon>
        <taxon>Streptosporangiales</taxon>
        <taxon>Streptosporangiaceae</taxon>
        <taxon>Nonomuraea</taxon>
    </lineage>
</organism>
<evidence type="ECO:0000256" key="1">
    <source>
        <dbReference type="ARBA" id="ARBA00009437"/>
    </source>
</evidence>
<dbReference type="PANTHER" id="PTHR30346">
    <property type="entry name" value="TRANSCRIPTIONAL DUAL REGULATOR HCAR-RELATED"/>
    <property type="match status" value="1"/>
</dbReference>
<keyword evidence="7" id="KW-1185">Reference proteome</keyword>
<evidence type="ECO:0000313" key="7">
    <source>
        <dbReference type="Proteomes" id="UP000199361"/>
    </source>
</evidence>
<accession>A0A1I0L1U7</accession>
<keyword evidence="4" id="KW-0804">Transcription</keyword>
<feature type="domain" description="HTH lysR-type" evidence="5">
    <location>
        <begin position="2"/>
        <end position="59"/>
    </location>
</feature>
<dbReference type="InterPro" id="IPR036388">
    <property type="entry name" value="WH-like_DNA-bd_sf"/>
</dbReference>
<sequence>MLKPEHLRTLREVVRLGSFAAAANRLGYTSSAVSQQMASLERETGVRLFERFAHSVLPTSAAEVLARQAETLLADIERMVATVREVHRNSEPQVRLGVFPSICDLVSSVLRDLEPEERSGIRLSVAEPSQLIARLGAGGEMDAAIVYQVGNSGLSWPSTLSRRWVAEDRYRLVLPRAWPDLSPHRAEQLVDLPWIMHHPGSSDATLFEAMLGHWKLHPRVVCHSDDFKVTLSLIGAGLGAALIPDLALRDHSPDVVVVDLPWLNISRSIFTLARPERESARLQTLLDKLAF</sequence>
<keyword evidence="3 6" id="KW-0238">DNA-binding</keyword>
<dbReference type="InterPro" id="IPR005119">
    <property type="entry name" value="LysR_subst-bd"/>
</dbReference>
<dbReference type="Pfam" id="PF03466">
    <property type="entry name" value="LysR_substrate"/>
    <property type="match status" value="1"/>
</dbReference>
<dbReference type="PROSITE" id="PS50931">
    <property type="entry name" value="HTH_LYSR"/>
    <property type="match status" value="1"/>
</dbReference>
<dbReference type="RefSeq" id="WP_091088025.1">
    <property type="nucleotide sequence ID" value="NZ_FOHX01000011.1"/>
</dbReference>
<dbReference type="Gene3D" id="1.10.10.10">
    <property type="entry name" value="Winged helix-like DNA-binding domain superfamily/Winged helix DNA-binding domain"/>
    <property type="match status" value="1"/>
</dbReference>
<keyword evidence="2" id="KW-0805">Transcription regulation</keyword>
<dbReference type="AlphaFoldDB" id="A0A1I0L1U7"/>
<dbReference type="Proteomes" id="UP000199361">
    <property type="component" value="Unassembled WGS sequence"/>
</dbReference>
<comment type="similarity">
    <text evidence="1">Belongs to the LysR transcriptional regulatory family.</text>
</comment>
<dbReference type="PANTHER" id="PTHR30346:SF29">
    <property type="entry name" value="LYSR SUBSTRATE-BINDING"/>
    <property type="match status" value="1"/>
</dbReference>
<evidence type="ECO:0000259" key="5">
    <source>
        <dbReference type="PROSITE" id="PS50931"/>
    </source>
</evidence>
<dbReference type="SUPFAM" id="SSF46785">
    <property type="entry name" value="Winged helix' DNA-binding domain"/>
    <property type="match status" value="1"/>
</dbReference>
<dbReference type="PRINTS" id="PR00039">
    <property type="entry name" value="HTHLYSR"/>
</dbReference>
<evidence type="ECO:0000256" key="4">
    <source>
        <dbReference type="ARBA" id="ARBA00023163"/>
    </source>
</evidence>
<dbReference type="InterPro" id="IPR000847">
    <property type="entry name" value="LysR_HTH_N"/>
</dbReference>
<dbReference type="SUPFAM" id="SSF53850">
    <property type="entry name" value="Periplasmic binding protein-like II"/>
    <property type="match status" value="1"/>
</dbReference>
<dbReference type="Gene3D" id="3.40.190.10">
    <property type="entry name" value="Periplasmic binding protein-like II"/>
    <property type="match status" value="2"/>
</dbReference>
<evidence type="ECO:0000313" key="6">
    <source>
        <dbReference type="EMBL" id="SEU33074.1"/>
    </source>
</evidence>
<dbReference type="InterPro" id="IPR036390">
    <property type="entry name" value="WH_DNA-bd_sf"/>
</dbReference>
<protein>
    <submittedName>
        <fullName evidence="6">DNA-binding transcriptional regulator, LysR family</fullName>
    </submittedName>
</protein>
<dbReference type="GO" id="GO:0003700">
    <property type="term" value="F:DNA-binding transcription factor activity"/>
    <property type="evidence" value="ECO:0007669"/>
    <property type="project" value="InterPro"/>
</dbReference>